<reference evidence="4 5" key="1">
    <citation type="submission" date="2018-06" db="EMBL/GenBank/DDBJ databases">
        <title>Genomic Encyclopedia of Type Strains, Phase III (KMG-III): the genomes of soil and plant-associated and newly described type strains.</title>
        <authorList>
            <person name="Whitman W."/>
        </authorList>
    </citation>
    <scope>NUCLEOTIDE SEQUENCE [LARGE SCALE GENOMIC DNA]</scope>
    <source>
        <strain evidence="4 5">CGMCC 1.8979</strain>
    </source>
</reference>
<keyword evidence="2" id="KW-0560">Oxidoreductase</keyword>
<protein>
    <recommendedName>
        <fullName evidence="6">Short-subunit dehydrogenase</fullName>
    </recommendedName>
</protein>
<evidence type="ECO:0000313" key="5">
    <source>
        <dbReference type="Proteomes" id="UP000248555"/>
    </source>
</evidence>
<keyword evidence="5" id="KW-1185">Reference proteome</keyword>
<accession>A0A327YKX4</accession>
<proteinExistence type="inferred from homology"/>
<evidence type="ECO:0000256" key="1">
    <source>
        <dbReference type="ARBA" id="ARBA00006484"/>
    </source>
</evidence>
<name>A0A327YKX4_9BACL</name>
<dbReference type="InterPro" id="IPR036291">
    <property type="entry name" value="NAD(P)-bd_dom_sf"/>
</dbReference>
<evidence type="ECO:0000313" key="4">
    <source>
        <dbReference type="EMBL" id="RAK18919.1"/>
    </source>
</evidence>
<comment type="caution">
    <text evidence="4">The sequence shown here is derived from an EMBL/GenBank/DDBJ whole genome shotgun (WGS) entry which is preliminary data.</text>
</comment>
<sequence>MERETVFITGASSGIGYEFAKRFAKERYNIVAVARSENKLQELKQELEAKYGIQVWIYTKDLSNQDEVSALYKEIKKENITIDILINNAGFGLFGEFIETNLDEELKMIDLNIKTLTHLTKLAVVDMVKRNKGKILNVASTAAFQPGPLMAVYYATKAYVLSFTEALQNELKGTNVTVSALCPGPTETGFSDRANLGQSKLFKSVGVMNVHQVVEVGYDGLFKGGTIIIPGLKNRLLAIGVRFLPRKVVTSIVRKVQEREGK</sequence>
<dbReference type="InterPro" id="IPR002347">
    <property type="entry name" value="SDR_fam"/>
</dbReference>
<dbReference type="PRINTS" id="PR00080">
    <property type="entry name" value="SDRFAMILY"/>
</dbReference>
<dbReference type="PANTHER" id="PTHR42901">
    <property type="entry name" value="ALCOHOL DEHYDROGENASE"/>
    <property type="match status" value="1"/>
</dbReference>
<organism evidence="4 5">
    <name type="scientific">Paranoxybacillus vitaminiphilus</name>
    <dbReference type="NCBI Taxonomy" id="581036"/>
    <lineage>
        <taxon>Bacteria</taxon>
        <taxon>Bacillati</taxon>
        <taxon>Bacillota</taxon>
        <taxon>Bacilli</taxon>
        <taxon>Bacillales</taxon>
        <taxon>Anoxybacillaceae</taxon>
        <taxon>Paranoxybacillus</taxon>
    </lineage>
</organism>
<evidence type="ECO:0008006" key="6">
    <source>
        <dbReference type="Google" id="ProtNLM"/>
    </source>
</evidence>
<dbReference type="PRINTS" id="PR00081">
    <property type="entry name" value="GDHRDH"/>
</dbReference>
<dbReference type="GO" id="GO:0016491">
    <property type="term" value="F:oxidoreductase activity"/>
    <property type="evidence" value="ECO:0007669"/>
    <property type="project" value="UniProtKB-KW"/>
</dbReference>
<dbReference type="AlphaFoldDB" id="A0A327YKX4"/>
<dbReference type="PANTHER" id="PTHR42901:SF1">
    <property type="entry name" value="ALCOHOL DEHYDROGENASE"/>
    <property type="match status" value="1"/>
</dbReference>
<gene>
    <name evidence="4" type="ORF">B0I26_10894</name>
</gene>
<dbReference type="Pfam" id="PF00106">
    <property type="entry name" value="adh_short"/>
    <property type="match status" value="1"/>
</dbReference>
<dbReference type="EMBL" id="QLMH01000008">
    <property type="protein sequence ID" value="RAK18919.1"/>
    <property type="molecule type" value="Genomic_DNA"/>
</dbReference>
<dbReference type="PIRSF" id="PIRSF000126">
    <property type="entry name" value="11-beta-HSD1"/>
    <property type="match status" value="1"/>
</dbReference>
<evidence type="ECO:0000256" key="2">
    <source>
        <dbReference type="ARBA" id="ARBA00023002"/>
    </source>
</evidence>
<dbReference type="OrthoDB" id="9808814at2"/>
<dbReference type="RefSeq" id="WP_111645449.1">
    <property type="nucleotide sequence ID" value="NZ_QLMH01000008.1"/>
</dbReference>
<dbReference type="CDD" id="cd05233">
    <property type="entry name" value="SDR_c"/>
    <property type="match status" value="1"/>
</dbReference>
<dbReference type="Gene3D" id="3.40.50.720">
    <property type="entry name" value="NAD(P)-binding Rossmann-like Domain"/>
    <property type="match status" value="1"/>
</dbReference>
<dbReference type="Proteomes" id="UP000248555">
    <property type="component" value="Unassembled WGS sequence"/>
</dbReference>
<comment type="similarity">
    <text evidence="1 3">Belongs to the short-chain dehydrogenases/reductases (SDR) family.</text>
</comment>
<evidence type="ECO:0000256" key="3">
    <source>
        <dbReference type="RuleBase" id="RU000363"/>
    </source>
</evidence>
<dbReference type="SUPFAM" id="SSF51735">
    <property type="entry name" value="NAD(P)-binding Rossmann-fold domains"/>
    <property type="match status" value="1"/>
</dbReference>